<protein>
    <submittedName>
        <fullName evidence="1">Uncharacterized protein</fullName>
    </submittedName>
</protein>
<organism evidence="1">
    <name type="scientific">Siphoviridae sp. ct0D87</name>
    <dbReference type="NCBI Taxonomy" id="2827760"/>
    <lineage>
        <taxon>Viruses</taxon>
        <taxon>Duplodnaviria</taxon>
        <taxon>Heunggongvirae</taxon>
        <taxon>Uroviricota</taxon>
        <taxon>Caudoviricetes</taxon>
    </lineage>
</organism>
<reference evidence="1" key="1">
    <citation type="journal article" date="2021" name="Proc. Natl. Acad. Sci. U.S.A.">
        <title>A Catalog of Tens of Thousands of Viruses from Human Metagenomes Reveals Hidden Associations with Chronic Diseases.</title>
        <authorList>
            <person name="Tisza M.J."/>
            <person name="Buck C.B."/>
        </authorList>
    </citation>
    <scope>NUCLEOTIDE SEQUENCE</scope>
    <source>
        <strain evidence="1">Ct0D87</strain>
    </source>
</reference>
<proteinExistence type="predicted"/>
<accession>A0A8S5SAB4</accession>
<dbReference type="EMBL" id="BK032561">
    <property type="protein sequence ID" value="DAF47941.1"/>
    <property type="molecule type" value="Genomic_DNA"/>
</dbReference>
<sequence>MQEVRKRNLDLLTEAMRGLEKGYNDLDFRVMSQALDNIKDIDTILAMSDGRTAINSLRTNDTNIEGKEIDDNIALMNSHFRKYIEAKKEYRKDNNEIDKRNSIRELEAFLSAMYGILEEMKTSSDFQEEREMVRDKLREMFSVYQ</sequence>
<evidence type="ECO:0000313" key="1">
    <source>
        <dbReference type="EMBL" id="DAF47941.1"/>
    </source>
</evidence>
<name>A0A8S5SAB4_9CAUD</name>